<reference evidence="2" key="1">
    <citation type="journal article" date="2020" name="Nature">
        <title>Giant virus diversity and host interactions through global metagenomics.</title>
        <authorList>
            <person name="Schulz F."/>
            <person name="Roux S."/>
            <person name="Paez-Espino D."/>
            <person name="Jungbluth S."/>
            <person name="Walsh D.A."/>
            <person name="Denef V.J."/>
            <person name="McMahon K.D."/>
            <person name="Konstantinidis K.T."/>
            <person name="Eloe-Fadrosh E.A."/>
            <person name="Kyrpides N.C."/>
            <person name="Woyke T."/>
        </authorList>
    </citation>
    <scope>NUCLEOTIDE SEQUENCE</scope>
    <source>
        <strain evidence="2">GVMAG-S-3300013014-113</strain>
    </source>
</reference>
<sequence>MALKFRKKNKKYYKIIITILICLLLGFLYLGNYNLRESLEDNDISGNNIDGIDISGGDISGNSEAAIYRANRENRAKQASIDMSATGGNNGSDGYNAQMQAFTLVQNLEGNNSFPNES</sequence>
<protein>
    <submittedName>
        <fullName evidence="2">Uncharacterized protein</fullName>
    </submittedName>
</protein>
<keyword evidence="1" id="KW-0812">Transmembrane</keyword>
<keyword evidence="1" id="KW-1133">Transmembrane helix</keyword>
<feature type="transmembrane region" description="Helical" evidence="1">
    <location>
        <begin position="12"/>
        <end position="30"/>
    </location>
</feature>
<dbReference type="AlphaFoldDB" id="A0A6C0KQZ4"/>
<evidence type="ECO:0000313" key="2">
    <source>
        <dbReference type="EMBL" id="QHU19611.1"/>
    </source>
</evidence>
<dbReference type="EMBL" id="MN740953">
    <property type="protein sequence ID" value="QHU19611.1"/>
    <property type="molecule type" value="Genomic_DNA"/>
</dbReference>
<name>A0A6C0KQZ4_9ZZZZ</name>
<accession>A0A6C0KQZ4</accession>
<organism evidence="2">
    <name type="scientific">viral metagenome</name>
    <dbReference type="NCBI Taxonomy" id="1070528"/>
    <lineage>
        <taxon>unclassified sequences</taxon>
        <taxon>metagenomes</taxon>
        <taxon>organismal metagenomes</taxon>
    </lineage>
</organism>
<evidence type="ECO:0000256" key="1">
    <source>
        <dbReference type="SAM" id="Phobius"/>
    </source>
</evidence>
<proteinExistence type="predicted"/>
<keyword evidence="1" id="KW-0472">Membrane</keyword>